<dbReference type="PANTHER" id="PTHR15657">
    <property type="entry name" value="THYROID TRANSCRIPTION FACTOR 1-ASSOCIATED PROTEIN 26"/>
    <property type="match status" value="1"/>
</dbReference>
<feature type="compositionally biased region" description="Basic and acidic residues" evidence="1">
    <location>
        <begin position="143"/>
        <end position="167"/>
    </location>
</feature>
<name>A0A9Q1G2M8_SYNKA</name>
<accession>A0A9Q1G2M8</accession>
<dbReference type="AlphaFoldDB" id="A0A9Q1G2M8"/>
<dbReference type="GO" id="GO:0005634">
    <property type="term" value="C:nucleus"/>
    <property type="evidence" value="ECO:0007669"/>
    <property type="project" value="TreeGrafter"/>
</dbReference>
<dbReference type="EMBL" id="JAINUF010000002">
    <property type="protein sequence ID" value="KAJ8373640.1"/>
    <property type="molecule type" value="Genomic_DNA"/>
</dbReference>
<sequence>MAKYLTAVYKKDRGSLSNGNGKTQHEYNKLLLKEKTRNPLKTTFEPDYPEHLKHLYQAEAVELRKQEQMNQLRRRKANWTPPAQEAPVEHTPTSHTAPQGTSSPHLPQPESPASPHLPQPEVAGSSRFNPSKKKMRKLTSYQKTREEYERMKEKRVKKREDALRNKQQREEALKIYKQKKMQTFQILSKKTKKGQPNLNLQMEYLLQKIHNQTQNQTK</sequence>
<evidence type="ECO:0000256" key="1">
    <source>
        <dbReference type="SAM" id="MobiDB-lite"/>
    </source>
</evidence>
<dbReference type="Pfam" id="PF08524">
    <property type="entry name" value="rRNA_processing"/>
    <property type="match status" value="1"/>
</dbReference>
<protein>
    <recommendedName>
        <fullName evidence="4">Thyroid transcription factor 1-associated protein 26</fullName>
    </recommendedName>
</protein>
<feature type="compositionally biased region" description="Pro residues" evidence="1">
    <location>
        <begin position="106"/>
        <end position="118"/>
    </location>
</feature>
<feature type="compositionally biased region" description="Polar residues" evidence="1">
    <location>
        <begin position="91"/>
        <end position="105"/>
    </location>
</feature>
<dbReference type="PRINTS" id="PR01854">
    <property type="entry name" value="BR22PROTEIN"/>
</dbReference>
<dbReference type="OrthoDB" id="5377144at2759"/>
<comment type="caution">
    <text evidence="2">The sequence shown here is derived from an EMBL/GenBank/DDBJ whole genome shotgun (WGS) entry which is preliminary data.</text>
</comment>
<keyword evidence="3" id="KW-1185">Reference proteome</keyword>
<feature type="region of interest" description="Disordered" evidence="1">
    <location>
        <begin position="67"/>
        <end position="167"/>
    </location>
</feature>
<proteinExistence type="predicted"/>
<evidence type="ECO:0008006" key="4">
    <source>
        <dbReference type="Google" id="ProtNLM"/>
    </source>
</evidence>
<dbReference type="InterPro" id="IPR013730">
    <property type="entry name" value="Fyv7/TAP26"/>
</dbReference>
<evidence type="ECO:0000313" key="2">
    <source>
        <dbReference type="EMBL" id="KAJ8373640.1"/>
    </source>
</evidence>
<gene>
    <name evidence="2" type="ORF">SKAU_G00042200</name>
</gene>
<dbReference type="Proteomes" id="UP001152622">
    <property type="component" value="Chromosome 2"/>
</dbReference>
<dbReference type="PANTHER" id="PTHR15657:SF1">
    <property type="entry name" value="THYROID TRANSCRIPTION FACTOR 1-ASSOCIATED PROTEIN 26"/>
    <property type="match status" value="1"/>
</dbReference>
<reference evidence="2" key="1">
    <citation type="journal article" date="2023" name="Science">
        <title>Genome structures resolve the early diversification of teleost fishes.</title>
        <authorList>
            <person name="Parey E."/>
            <person name="Louis A."/>
            <person name="Montfort J."/>
            <person name="Bouchez O."/>
            <person name="Roques C."/>
            <person name="Iampietro C."/>
            <person name="Lluch J."/>
            <person name="Castinel A."/>
            <person name="Donnadieu C."/>
            <person name="Desvignes T."/>
            <person name="Floi Bucao C."/>
            <person name="Jouanno E."/>
            <person name="Wen M."/>
            <person name="Mejri S."/>
            <person name="Dirks R."/>
            <person name="Jansen H."/>
            <person name="Henkel C."/>
            <person name="Chen W.J."/>
            <person name="Zahm M."/>
            <person name="Cabau C."/>
            <person name="Klopp C."/>
            <person name="Thompson A.W."/>
            <person name="Robinson-Rechavi M."/>
            <person name="Braasch I."/>
            <person name="Lecointre G."/>
            <person name="Bobe J."/>
            <person name="Postlethwait J.H."/>
            <person name="Berthelot C."/>
            <person name="Roest Crollius H."/>
            <person name="Guiguen Y."/>
        </authorList>
    </citation>
    <scope>NUCLEOTIDE SEQUENCE</scope>
    <source>
        <strain evidence="2">WJC10195</strain>
    </source>
</reference>
<evidence type="ECO:0000313" key="3">
    <source>
        <dbReference type="Proteomes" id="UP001152622"/>
    </source>
</evidence>
<organism evidence="2 3">
    <name type="scientific">Synaphobranchus kaupii</name>
    <name type="common">Kaup's arrowtooth eel</name>
    <dbReference type="NCBI Taxonomy" id="118154"/>
    <lineage>
        <taxon>Eukaryota</taxon>
        <taxon>Metazoa</taxon>
        <taxon>Chordata</taxon>
        <taxon>Craniata</taxon>
        <taxon>Vertebrata</taxon>
        <taxon>Euteleostomi</taxon>
        <taxon>Actinopterygii</taxon>
        <taxon>Neopterygii</taxon>
        <taxon>Teleostei</taxon>
        <taxon>Anguilliformes</taxon>
        <taxon>Synaphobranchidae</taxon>
        <taxon>Synaphobranchus</taxon>
    </lineage>
</organism>